<name>A0A814SJ33_9BILA</name>
<comment type="caution">
    <text evidence="1">The sequence shown here is derived from an EMBL/GenBank/DDBJ whole genome shotgun (WGS) entry which is preliminary data.</text>
</comment>
<protein>
    <submittedName>
        <fullName evidence="1">Uncharacterized protein</fullName>
    </submittedName>
</protein>
<dbReference type="EMBL" id="CAJNOC010011236">
    <property type="protein sequence ID" value="CAF1146685.1"/>
    <property type="molecule type" value="Genomic_DNA"/>
</dbReference>
<sequence>MVYLGKVRNKYHYENQMFLHRTPGVHIEQYRNVVHGDEATFFRNAYQYPFIRDGLNRRHFVVNMEVQATTIHHYIKYTLMATLYKVITLCFPFLKKNYAASRLYQCSTHEPADRILLCLNSDERNTEDCWNYFLPK</sequence>
<proteinExistence type="predicted"/>
<dbReference type="AlphaFoldDB" id="A0A814SJ33"/>
<accession>A0A814SJ33</accession>
<gene>
    <name evidence="1" type="ORF">OXX778_LOCUS23127</name>
</gene>
<reference evidence="1" key="1">
    <citation type="submission" date="2021-02" db="EMBL/GenBank/DDBJ databases">
        <authorList>
            <person name="Nowell W R."/>
        </authorList>
    </citation>
    <scope>NUCLEOTIDE SEQUENCE</scope>
    <source>
        <strain evidence="1">Ploen Becks lab</strain>
    </source>
</reference>
<evidence type="ECO:0000313" key="1">
    <source>
        <dbReference type="EMBL" id="CAF1146685.1"/>
    </source>
</evidence>
<dbReference type="Proteomes" id="UP000663879">
    <property type="component" value="Unassembled WGS sequence"/>
</dbReference>
<evidence type="ECO:0000313" key="2">
    <source>
        <dbReference type="Proteomes" id="UP000663879"/>
    </source>
</evidence>
<keyword evidence="2" id="KW-1185">Reference proteome</keyword>
<organism evidence="1 2">
    <name type="scientific">Brachionus calyciflorus</name>
    <dbReference type="NCBI Taxonomy" id="104777"/>
    <lineage>
        <taxon>Eukaryota</taxon>
        <taxon>Metazoa</taxon>
        <taxon>Spiralia</taxon>
        <taxon>Gnathifera</taxon>
        <taxon>Rotifera</taxon>
        <taxon>Eurotatoria</taxon>
        <taxon>Monogononta</taxon>
        <taxon>Pseudotrocha</taxon>
        <taxon>Ploima</taxon>
        <taxon>Brachionidae</taxon>
        <taxon>Brachionus</taxon>
    </lineage>
</organism>